<dbReference type="EMBL" id="BAABKN010000005">
    <property type="protein sequence ID" value="GAA4727471.1"/>
    <property type="molecule type" value="Genomic_DNA"/>
</dbReference>
<dbReference type="SUPFAM" id="SSF52540">
    <property type="entry name" value="P-loop containing nucleoside triphosphate hydrolases"/>
    <property type="match status" value="1"/>
</dbReference>
<dbReference type="InterPro" id="IPR027417">
    <property type="entry name" value="P-loop_NTPase"/>
</dbReference>
<dbReference type="SMART" id="SM00382">
    <property type="entry name" value="AAA"/>
    <property type="match status" value="1"/>
</dbReference>
<dbReference type="Pfam" id="PF17862">
    <property type="entry name" value="AAA_lid_3"/>
    <property type="match status" value="1"/>
</dbReference>
<dbReference type="InterPro" id="IPR003960">
    <property type="entry name" value="ATPase_AAA_CS"/>
</dbReference>
<dbReference type="Pfam" id="PF01434">
    <property type="entry name" value="Peptidase_M41"/>
    <property type="match status" value="1"/>
</dbReference>
<comment type="caution">
    <text evidence="11">The sequence shown here is derived from an EMBL/GenBank/DDBJ whole genome shotgun (WGS) entry which is preliminary data.</text>
</comment>
<protein>
    <recommendedName>
        <fullName evidence="10">AAA+ ATPase domain-containing protein</fullName>
    </recommendedName>
</protein>
<keyword evidence="12" id="KW-1185">Reference proteome</keyword>
<comment type="similarity">
    <text evidence="2">In the C-terminal section; belongs to the peptidase M41 family.</text>
</comment>
<evidence type="ECO:0000259" key="10">
    <source>
        <dbReference type="SMART" id="SM00382"/>
    </source>
</evidence>
<evidence type="ECO:0000256" key="6">
    <source>
        <dbReference type="ARBA" id="ARBA00022833"/>
    </source>
</evidence>
<dbReference type="Gene3D" id="1.10.8.60">
    <property type="match status" value="1"/>
</dbReference>
<feature type="transmembrane region" description="Helical" evidence="9">
    <location>
        <begin position="119"/>
        <end position="140"/>
    </location>
</feature>
<keyword evidence="7" id="KW-0482">Metalloprotease</keyword>
<accession>A0ABP8YH34</accession>
<keyword evidence="4" id="KW-0479">Metal-binding</keyword>
<dbReference type="Gene3D" id="3.30.720.210">
    <property type="match status" value="1"/>
</dbReference>
<evidence type="ECO:0000256" key="5">
    <source>
        <dbReference type="ARBA" id="ARBA00022801"/>
    </source>
</evidence>
<dbReference type="InterPro" id="IPR000642">
    <property type="entry name" value="Peptidase_M41"/>
</dbReference>
<evidence type="ECO:0000256" key="2">
    <source>
        <dbReference type="ARBA" id="ARBA00010044"/>
    </source>
</evidence>
<reference evidence="12" key="1">
    <citation type="journal article" date="2019" name="Int. J. Syst. Evol. Microbiol.">
        <title>The Global Catalogue of Microorganisms (GCM) 10K type strain sequencing project: providing services to taxonomists for standard genome sequencing and annotation.</title>
        <authorList>
            <consortium name="The Broad Institute Genomics Platform"/>
            <consortium name="The Broad Institute Genome Sequencing Center for Infectious Disease"/>
            <person name="Wu L."/>
            <person name="Ma J."/>
        </authorList>
    </citation>
    <scope>NUCLEOTIDE SEQUENCE [LARGE SCALE GENOMIC DNA]</scope>
    <source>
        <strain evidence="12">JCM 18532</strain>
    </source>
</reference>
<dbReference type="InterPro" id="IPR003593">
    <property type="entry name" value="AAA+_ATPase"/>
</dbReference>
<keyword evidence="6" id="KW-0862">Zinc</keyword>
<dbReference type="RefSeq" id="WP_345525300.1">
    <property type="nucleotide sequence ID" value="NZ_BAABKN010000005.1"/>
</dbReference>
<sequence length="607" mass="64261">MTRTSERRRPQPFKRYGPHAGKVITLVIILGSLGGSLLFGRSDPPEPAVAPLSTVVTAIEQGDVKGAELYDGENTVTITLDDGSVLSAHYPYAYSDSLTKLLLQHDVLVETTAPEPPSVVGRVLLSLLPLLVIVGLLIWLARSRVLTGGIGKFSGKRGQQIGEVPDDRFTDVAGCDEAIDDLRELVELLKAPDRFIALGAKAPRGGLLVGPPGTGKTLLARAVAGEARLPFFALAGSDFVETFAGVGAKRARDLFDRARRAGGAIIFIDEIDAVGRTRSNGPSHGGESERENTLIALLSEMDGFASDVRIVVLAATNRYDVLDPALTRPGRLDRVIQVPAPDRRGREAILAVHTRGKELGPDVDLTLLARRTPGMTGADLAQVVNEARLEAARRSVTVVDGGCFDAAVATVTLGRARTSALVTEHDRLITAWHEAGHTVAALVQPEADDPVSVSIVPRGAAGGVTWMSGSDDQFLTRRKAHARLCVSMAGRAAEELLLDGEYTQGAHGDLAAASALAYTMVTQHGMSSLGYAVVAADTVRMGGAVAERVHLEVDRLLRDAHHEAGALLHAHADLVRAIAEALLEHESLSRADIAAIFGAQRTSTAVP</sequence>
<proteinExistence type="inferred from homology"/>
<dbReference type="InterPro" id="IPR003959">
    <property type="entry name" value="ATPase_AAA_core"/>
</dbReference>
<dbReference type="InterPro" id="IPR037219">
    <property type="entry name" value="Peptidase_M41-like"/>
</dbReference>
<keyword evidence="5" id="KW-0378">Hydrolase</keyword>
<comment type="similarity">
    <text evidence="8">Belongs to the AAA ATPase family.</text>
</comment>
<evidence type="ECO:0000256" key="7">
    <source>
        <dbReference type="ARBA" id="ARBA00023049"/>
    </source>
</evidence>
<evidence type="ECO:0000256" key="1">
    <source>
        <dbReference type="ARBA" id="ARBA00001947"/>
    </source>
</evidence>
<dbReference type="Proteomes" id="UP001499882">
    <property type="component" value="Unassembled WGS sequence"/>
</dbReference>
<evidence type="ECO:0000256" key="9">
    <source>
        <dbReference type="SAM" id="Phobius"/>
    </source>
</evidence>
<feature type="domain" description="AAA+ ATPase" evidence="10">
    <location>
        <begin position="202"/>
        <end position="342"/>
    </location>
</feature>
<evidence type="ECO:0000313" key="12">
    <source>
        <dbReference type="Proteomes" id="UP001499882"/>
    </source>
</evidence>
<keyword evidence="9" id="KW-0472">Membrane</keyword>
<dbReference type="Pfam" id="PF00004">
    <property type="entry name" value="AAA"/>
    <property type="match status" value="1"/>
</dbReference>
<comment type="cofactor">
    <cofactor evidence="1">
        <name>Zn(2+)</name>
        <dbReference type="ChEBI" id="CHEBI:29105"/>
    </cofactor>
</comment>
<organism evidence="11 12">
    <name type="scientific">Nocardioides endophyticus</name>
    <dbReference type="NCBI Taxonomy" id="1353775"/>
    <lineage>
        <taxon>Bacteria</taxon>
        <taxon>Bacillati</taxon>
        <taxon>Actinomycetota</taxon>
        <taxon>Actinomycetes</taxon>
        <taxon>Propionibacteriales</taxon>
        <taxon>Nocardioidaceae</taxon>
        <taxon>Nocardioides</taxon>
    </lineage>
</organism>
<keyword evidence="3" id="KW-0645">Protease</keyword>
<gene>
    <name evidence="11" type="ORF">GCM10023350_08030</name>
</gene>
<keyword evidence="8" id="KW-0067">ATP-binding</keyword>
<evidence type="ECO:0000256" key="3">
    <source>
        <dbReference type="ARBA" id="ARBA00022670"/>
    </source>
</evidence>
<dbReference type="PANTHER" id="PTHR23076:SF97">
    <property type="entry name" value="ATP-DEPENDENT ZINC METALLOPROTEASE YME1L1"/>
    <property type="match status" value="1"/>
</dbReference>
<dbReference type="Gene3D" id="3.40.50.300">
    <property type="entry name" value="P-loop containing nucleotide triphosphate hydrolases"/>
    <property type="match status" value="1"/>
</dbReference>
<dbReference type="PANTHER" id="PTHR23076">
    <property type="entry name" value="METALLOPROTEASE M41 FTSH"/>
    <property type="match status" value="1"/>
</dbReference>
<evidence type="ECO:0000256" key="8">
    <source>
        <dbReference type="RuleBase" id="RU003651"/>
    </source>
</evidence>
<dbReference type="SUPFAM" id="SSF140990">
    <property type="entry name" value="FtsH protease domain-like"/>
    <property type="match status" value="1"/>
</dbReference>
<evidence type="ECO:0000313" key="11">
    <source>
        <dbReference type="EMBL" id="GAA4727471.1"/>
    </source>
</evidence>
<keyword evidence="9" id="KW-0812">Transmembrane</keyword>
<dbReference type="InterPro" id="IPR041569">
    <property type="entry name" value="AAA_lid_3"/>
</dbReference>
<name>A0ABP8YH34_9ACTN</name>
<dbReference type="PROSITE" id="PS00674">
    <property type="entry name" value="AAA"/>
    <property type="match status" value="1"/>
</dbReference>
<dbReference type="Gene3D" id="1.20.58.760">
    <property type="entry name" value="Peptidase M41"/>
    <property type="match status" value="1"/>
</dbReference>
<keyword evidence="9" id="KW-1133">Transmembrane helix</keyword>
<evidence type="ECO:0000256" key="4">
    <source>
        <dbReference type="ARBA" id="ARBA00022723"/>
    </source>
</evidence>
<keyword evidence="8" id="KW-0547">Nucleotide-binding</keyword>
<dbReference type="CDD" id="cd19501">
    <property type="entry name" value="RecA-like_FtsH"/>
    <property type="match status" value="1"/>
</dbReference>